<dbReference type="Gene3D" id="3.10.490.20">
    <property type="match status" value="1"/>
</dbReference>
<dbReference type="Pfam" id="PF12777">
    <property type="entry name" value="MT"/>
    <property type="match status" value="1"/>
</dbReference>
<dbReference type="GO" id="GO:0030286">
    <property type="term" value="C:dynein complex"/>
    <property type="evidence" value="ECO:0007669"/>
    <property type="project" value="UniProtKB-KW"/>
</dbReference>
<dbReference type="FunFam" id="3.40.50.300:FF:002141">
    <property type="entry name" value="Dynein heavy chain"/>
    <property type="match status" value="1"/>
</dbReference>
<dbReference type="InterPro" id="IPR041658">
    <property type="entry name" value="AAA_lid_11"/>
</dbReference>
<dbReference type="InterPro" id="IPR043160">
    <property type="entry name" value="Dynein_C_barrel"/>
</dbReference>
<evidence type="ECO:0000256" key="8">
    <source>
        <dbReference type="ARBA" id="ARBA00023054"/>
    </source>
</evidence>
<evidence type="ECO:0000259" key="14">
    <source>
        <dbReference type="Pfam" id="PF03028"/>
    </source>
</evidence>
<dbReference type="InterPro" id="IPR027417">
    <property type="entry name" value="P-loop_NTPase"/>
</dbReference>
<keyword evidence="9" id="KW-0969">Cilium</keyword>
<evidence type="ECO:0000259" key="16">
    <source>
        <dbReference type="Pfam" id="PF12780"/>
    </source>
</evidence>
<dbReference type="GO" id="GO:0007018">
    <property type="term" value="P:microtubule-based movement"/>
    <property type="evidence" value="ECO:0007669"/>
    <property type="project" value="InterPro"/>
</dbReference>
<evidence type="ECO:0000256" key="9">
    <source>
        <dbReference type="ARBA" id="ARBA00023069"/>
    </source>
</evidence>
<gene>
    <name evidence="20" type="ORF">LARSCL_LOCUS6184</name>
</gene>
<feature type="domain" description="Dynein heavy chain coiled coil stalk" evidence="15">
    <location>
        <begin position="230"/>
        <end position="573"/>
    </location>
</feature>
<dbReference type="Gene3D" id="6.10.140.1060">
    <property type="match status" value="1"/>
</dbReference>
<dbReference type="GO" id="GO:0005874">
    <property type="term" value="C:microtubule"/>
    <property type="evidence" value="ECO:0007669"/>
    <property type="project" value="UniProtKB-KW"/>
</dbReference>
<dbReference type="Proteomes" id="UP001497382">
    <property type="component" value="Unassembled WGS sequence"/>
</dbReference>
<keyword evidence="11" id="KW-0206">Cytoskeleton</keyword>
<evidence type="ECO:0000256" key="4">
    <source>
        <dbReference type="ARBA" id="ARBA00022701"/>
    </source>
</evidence>
<dbReference type="EMBL" id="CAXIEN010000058">
    <property type="protein sequence ID" value="CAL1272094.1"/>
    <property type="molecule type" value="Genomic_DNA"/>
</dbReference>
<dbReference type="SUPFAM" id="SSF52540">
    <property type="entry name" value="P-loop containing nucleoside triphosphate hydrolases"/>
    <property type="match status" value="1"/>
</dbReference>
<dbReference type="GO" id="GO:0005524">
    <property type="term" value="F:ATP binding"/>
    <property type="evidence" value="ECO:0007669"/>
    <property type="project" value="UniProtKB-KW"/>
</dbReference>
<proteinExistence type="inferred from homology"/>
<dbReference type="InterPro" id="IPR042219">
    <property type="entry name" value="AAA_lid_11_sf"/>
</dbReference>
<dbReference type="FunFam" id="1.20.1270.280:FF:000038">
    <property type="entry name" value="AT13908p"/>
    <property type="match status" value="1"/>
</dbReference>
<dbReference type="Gene3D" id="1.20.920.20">
    <property type="match status" value="1"/>
</dbReference>
<organism evidence="20 21">
    <name type="scientific">Larinioides sclopetarius</name>
    <dbReference type="NCBI Taxonomy" id="280406"/>
    <lineage>
        <taxon>Eukaryota</taxon>
        <taxon>Metazoa</taxon>
        <taxon>Ecdysozoa</taxon>
        <taxon>Arthropoda</taxon>
        <taxon>Chelicerata</taxon>
        <taxon>Arachnida</taxon>
        <taxon>Araneae</taxon>
        <taxon>Araneomorphae</taxon>
        <taxon>Entelegynae</taxon>
        <taxon>Araneoidea</taxon>
        <taxon>Araneidae</taxon>
        <taxon>Larinioides</taxon>
    </lineage>
</organism>
<dbReference type="InterPro" id="IPR024317">
    <property type="entry name" value="Dynein_heavy_chain_D4_dom"/>
</dbReference>
<evidence type="ECO:0000259" key="17">
    <source>
        <dbReference type="Pfam" id="PF12781"/>
    </source>
</evidence>
<feature type="domain" description="Dynein heavy chain AAA module D4" evidence="16">
    <location>
        <begin position="1"/>
        <end position="215"/>
    </location>
</feature>
<evidence type="ECO:0000256" key="6">
    <source>
        <dbReference type="ARBA" id="ARBA00022840"/>
    </source>
</evidence>
<dbReference type="PANTHER" id="PTHR22878:SF71">
    <property type="entry name" value="DYNEIN, AXONEMAL, HEAVY CHAIN 3"/>
    <property type="match status" value="1"/>
</dbReference>
<evidence type="ECO:0008006" key="22">
    <source>
        <dbReference type="Google" id="ProtNLM"/>
    </source>
</evidence>
<dbReference type="Pfam" id="PF18198">
    <property type="entry name" value="AAA_lid_11"/>
    <property type="match status" value="1"/>
</dbReference>
<reference evidence="20 21" key="1">
    <citation type="submission" date="2024-04" db="EMBL/GenBank/DDBJ databases">
        <authorList>
            <person name="Rising A."/>
            <person name="Reimegard J."/>
            <person name="Sonavane S."/>
            <person name="Akerstrom W."/>
            <person name="Nylinder S."/>
            <person name="Hedman E."/>
            <person name="Kallberg Y."/>
        </authorList>
    </citation>
    <scope>NUCLEOTIDE SEQUENCE [LARGE SCALE GENOMIC DNA]</scope>
</reference>
<evidence type="ECO:0000256" key="12">
    <source>
        <dbReference type="ARBA" id="ARBA00023273"/>
    </source>
</evidence>
<evidence type="ECO:0000256" key="3">
    <source>
        <dbReference type="ARBA" id="ARBA00022490"/>
    </source>
</evidence>
<dbReference type="InterPro" id="IPR035706">
    <property type="entry name" value="AAA_9"/>
</dbReference>
<evidence type="ECO:0000256" key="1">
    <source>
        <dbReference type="ARBA" id="ARBA00004430"/>
    </source>
</evidence>
<dbReference type="Pfam" id="PF12781">
    <property type="entry name" value="AAA_9"/>
    <property type="match status" value="1"/>
</dbReference>
<name>A0AAV1ZP60_9ARAC</name>
<protein>
    <recommendedName>
        <fullName evidence="22">Dynein heavy chain</fullName>
    </recommendedName>
</protein>
<evidence type="ECO:0000256" key="7">
    <source>
        <dbReference type="ARBA" id="ARBA00023017"/>
    </source>
</evidence>
<evidence type="ECO:0000313" key="20">
    <source>
        <dbReference type="EMBL" id="CAL1272094.1"/>
    </source>
</evidence>
<evidence type="ECO:0000256" key="2">
    <source>
        <dbReference type="ARBA" id="ARBA00008887"/>
    </source>
</evidence>
<accession>A0AAV1ZP60</accession>
<dbReference type="Pfam" id="PF03028">
    <property type="entry name" value="Dynein_heavy"/>
    <property type="match status" value="1"/>
</dbReference>
<feature type="domain" description="Dynein heavy chain ATP-binding dynein motor region" evidence="17">
    <location>
        <begin position="603"/>
        <end position="823"/>
    </location>
</feature>
<dbReference type="InterPro" id="IPR041228">
    <property type="entry name" value="Dynein_C"/>
</dbReference>
<dbReference type="GO" id="GO:0008569">
    <property type="term" value="F:minus-end-directed microtubule motor activity"/>
    <property type="evidence" value="ECO:0007669"/>
    <property type="project" value="InterPro"/>
</dbReference>
<dbReference type="FunFam" id="3.40.50.300:FF:000223">
    <property type="entry name" value="Dynein heavy chain 3, axonemal"/>
    <property type="match status" value="1"/>
</dbReference>
<evidence type="ECO:0000256" key="11">
    <source>
        <dbReference type="ARBA" id="ARBA00023212"/>
    </source>
</evidence>
<dbReference type="GO" id="GO:0005930">
    <property type="term" value="C:axoneme"/>
    <property type="evidence" value="ECO:0007669"/>
    <property type="project" value="UniProtKB-SubCell"/>
</dbReference>
<keyword evidence="12" id="KW-0966">Cell projection</keyword>
<keyword evidence="6" id="KW-0067">ATP-binding</keyword>
<dbReference type="PANTHER" id="PTHR22878">
    <property type="entry name" value="DYNEIN HEAVY CHAIN 6, AXONEMAL-LIKE-RELATED"/>
    <property type="match status" value="1"/>
</dbReference>
<keyword evidence="7" id="KW-0243">Dynein</keyword>
<keyword evidence="8 13" id="KW-0175">Coiled coil</keyword>
<feature type="domain" description="Dynein heavy chain region D6 P-loop" evidence="14">
    <location>
        <begin position="1066"/>
        <end position="1182"/>
    </location>
</feature>
<dbReference type="Gene3D" id="1.10.8.720">
    <property type="entry name" value="Region D6 of dynein motor"/>
    <property type="match status" value="1"/>
</dbReference>
<evidence type="ECO:0000259" key="18">
    <source>
        <dbReference type="Pfam" id="PF18198"/>
    </source>
</evidence>
<evidence type="ECO:0000256" key="10">
    <source>
        <dbReference type="ARBA" id="ARBA00023175"/>
    </source>
</evidence>
<dbReference type="FunFam" id="1.20.920.20:FF:000006">
    <property type="entry name" value="Dynein, axonemal, heavy chain 6"/>
    <property type="match status" value="1"/>
</dbReference>
<dbReference type="InterPro" id="IPR004273">
    <property type="entry name" value="Dynein_heavy_D6_P-loop"/>
</dbReference>
<dbReference type="FunFam" id="1.20.1270.280:FF:000037">
    <property type="entry name" value="Dynein, axonemal, heavy chain 7"/>
    <property type="match status" value="1"/>
</dbReference>
<dbReference type="Gene3D" id="1.10.8.1220">
    <property type="match status" value="1"/>
</dbReference>
<dbReference type="GO" id="GO:0045505">
    <property type="term" value="F:dynein intermediate chain binding"/>
    <property type="evidence" value="ECO:0007669"/>
    <property type="project" value="InterPro"/>
</dbReference>
<dbReference type="Gene3D" id="1.20.1270.280">
    <property type="match status" value="1"/>
</dbReference>
<evidence type="ECO:0000313" key="21">
    <source>
        <dbReference type="Proteomes" id="UP001497382"/>
    </source>
</evidence>
<keyword evidence="4" id="KW-0493">Microtubule</keyword>
<keyword evidence="21" id="KW-1185">Reference proteome</keyword>
<keyword evidence="5" id="KW-0547">Nucleotide-binding</keyword>
<dbReference type="Pfam" id="PF12780">
    <property type="entry name" value="AAA_8"/>
    <property type="match status" value="1"/>
</dbReference>
<comment type="similarity">
    <text evidence="2">Belongs to the dynein heavy chain family.</text>
</comment>
<comment type="caution">
    <text evidence="20">The sequence shown here is derived from an EMBL/GenBank/DDBJ whole genome shotgun (WGS) entry which is preliminary data.</text>
</comment>
<keyword evidence="10" id="KW-0505">Motor protein</keyword>
<evidence type="ECO:0000259" key="19">
    <source>
        <dbReference type="Pfam" id="PF18199"/>
    </source>
</evidence>
<dbReference type="Pfam" id="PF18199">
    <property type="entry name" value="Dynein_C"/>
    <property type="match status" value="1"/>
</dbReference>
<feature type="domain" description="Dynein heavy chain AAA lid" evidence="18">
    <location>
        <begin position="1217"/>
        <end position="1356"/>
    </location>
</feature>
<feature type="domain" description="Dynein heavy chain C-terminal" evidence="19">
    <location>
        <begin position="1363"/>
        <end position="1663"/>
    </location>
</feature>
<keyword evidence="3" id="KW-0963">Cytoplasm</keyword>
<dbReference type="FunFam" id="1.10.8.720:FF:000001">
    <property type="entry name" value="dynein heavy chain 7, axonemal"/>
    <property type="match status" value="1"/>
</dbReference>
<dbReference type="FunFam" id="3.40.50.300:FF:000362">
    <property type="entry name" value="Dynein, axonemal, heavy chain 6"/>
    <property type="match status" value="1"/>
</dbReference>
<dbReference type="InterPro" id="IPR026983">
    <property type="entry name" value="DHC"/>
</dbReference>
<feature type="coiled-coil region" evidence="13">
    <location>
        <begin position="470"/>
        <end position="521"/>
    </location>
</feature>
<dbReference type="FunFam" id="1.10.8.1220:FF:000001">
    <property type="entry name" value="Dynein axonemal heavy chain 5"/>
    <property type="match status" value="1"/>
</dbReference>
<evidence type="ECO:0000256" key="5">
    <source>
        <dbReference type="ARBA" id="ARBA00022741"/>
    </source>
</evidence>
<dbReference type="Gene3D" id="3.40.50.300">
    <property type="entry name" value="P-loop containing nucleotide triphosphate hydrolases"/>
    <property type="match status" value="3"/>
</dbReference>
<dbReference type="InterPro" id="IPR024743">
    <property type="entry name" value="Dynein_HC_stalk"/>
</dbReference>
<evidence type="ECO:0000259" key="15">
    <source>
        <dbReference type="Pfam" id="PF12777"/>
    </source>
</evidence>
<dbReference type="GO" id="GO:0051959">
    <property type="term" value="F:dynein light intermediate chain binding"/>
    <property type="evidence" value="ECO:0007669"/>
    <property type="project" value="InterPro"/>
</dbReference>
<dbReference type="FunFam" id="3.10.490.20:FF:000001">
    <property type="entry name" value="dynein heavy chain 7, axonemal"/>
    <property type="match status" value="1"/>
</dbReference>
<comment type="subcellular location">
    <subcellularLocation>
        <location evidence="1">Cytoplasm</location>
        <location evidence="1">Cytoskeleton</location>
        <location evidence="1">Cilium axoneme</location>
    </subcellularLocation>
</comment>
<sequence length="1667" mass="188738">MAGFETFQIEITKNYTVTEWRDDIKKVLRKAGADGKATVFLFNDNQIKDESFVEDINMILNTGDVPNLYAADERAEILEKMQAAARDSGKKIDTTPLSLYNFFIERVRQNLHLILAMSPIGGALRNRLRMFPSLINCCTIDWFQTWPDDALEMVANKFLQSSDIEPNIRLSCVKMCKHFHQSVYNMSERYFFQLQRKNYVTPTSYLGLILTFKDLLSKKQGDLLNQKNRYVIGLEKLDFASSQIAIMQDQITALQPELTKKAQEIEQLMVVIESETVDVESQKELVAAEEAVANRKAADAQAIKDDCERDLAEAIPAMEAAVAALDTLKPADITLVKAMKNPPPGVKLVMEAICIMRDIKPERKPDPSGSGKMVEDYWGPSQKMLGDLKFLDALKSYDKDNIPEHIMQKIRQKYSNNPDFDPAVIKKVSVACEGLCRWVLAMDVYNRVNKVVAPKKIKLKEATTEVAIQMKTLNEKKKALKAVTDKLQELNDTFTSKTKEKKDLEENLELCEQKKERATKMIEGLGGEKDRWSGAAGSLTVAYNNIVGDVLLSSGVIAYLGAFTVDFRQECITSWLHLCKESGIPCSESFSVIETLGEPVLIRSWQIAGLPVDNFSVENSIIVKFGRRWPLLIDPQGQASKWIKNMEKKNLHVIKLTDTNYIRVLESALQFGHPVLLENVGEDLDPVLEPILTKAIFKEGGMEMIKLGDNVVPYSHDFRFYITTRLQNPHYLPEISVKVTLINFMITPLGLQDQLLGIVAAKEDPHLEENKNKLILESAENKRLLKEIEDRILEVLSSSEGNILEDETGCQVLTSSKILSEEISAKEIIAEKTKLEIDAVRNGYQPVAIHSSILFFCISSLSNIDPMYQYSLAWFISLYHQSIENSESSTHLATRISNLNDHFTASIYRNVCRSLFEKDKLLFSFLLCIGILRGRDEVDEEVWRFLLTGGVALENPYPNPCPEWLTDRAWSEIVRASSLPQLEALKDSVKNDVPGWKKVYDSLNPHEIEYPSPFSALSGLYKMVVLRCLRPDKLIPAAQIFVAENMGQFYIEPPTFDLVGSYGDSNCCTPLIFVLSPGADPMAALLKFATDIGMTGNKIQSISLGQGQGPIAKAMIDRALQDGSWVVLQNCHLATSWMNTLENICEEEITPDRTDLNFRLWLTSYPSDTFPVSILQNGVKMTNEPPKGLRANLLRSYMSDPISNSSFYDACDKPGKWHKLLFGLCFFHALVQERRKFGPLGWNIPYEFNESDLRISMTQLQMFLNDYEELPLDALTYLTGECNYGGRVTDDKDRRLLLSLLSIVYTPEIITQKNYLFSESSLYYMPDDLERKDVVEYIRSLPINPSPEVFGLHENADITKDNQETQQLLDGILLTQGKSGGAGAQSSGEMIYDLAEDILKKLPSNFDIEKVMELYPVIYTESMNTVLRQELIRFNRLTSVVRESLKNLQKAVKGLVVMSSELEEVFDCMLIGKVPAMWAAKSYPSLKPLGSYIADLLARLKFLNSWVEEGTPSIFWLSGFFFTQSFLTGVSQNYARKYQIPIDYLGYQFEILKYETEVDEKPEDGAYVTGLFLEGARWDRERMVLNESYPKVLYDTLPIIWIKPCRRSEFVQAASYSCPVYKTSARRGTLSTTGHSTNFVMMIDLPSDKPEKHWINRGVAALCQLSD</sequence>
<evidence type="ECO:0000256" key="13">
    <source>
        <dbReference type="SAM" id="Coils"/>
    </source>
</evidence>